<organism evidence="1 2">
    <name type="scientific">Aromia moschata</name>
    <dbReference type="NCBI Taxonomy" id="1265417"/>
    <lineage>
        <taxon>Eukaryota</taxon>
        <taxon>Metazoa</taxon>
        <taxon>Ecdysozoa</taxon>
        <taxon>Arthropoda</taxon>
        <taxon>Hexapoda</taxon>
        <taxon>Insecta</taxon>
        <taxon>Pterygota</taxon>
        <taxon>Neoptera</taxon>
        <taxon>Endopterygota</taxon>
        <taxon>Coleoptera</taxon>
        <taxon>Polyphaga</taxon>
        <taxon>Cucujiformia</taxon>
        <taxon>Chrysomeloidea</taxon>
        <taxon>Cerambycidae</taxon>
        <taxon>Cerambycinae</taxon>
        <taxon>Callichromatini</taxon>
        <taxon>Aromia</taxon>
    </lineage>
</organism>
<dbReference type="AlphaFoldDB" id="A0AAV8XS16"/>
<gene>
    <name evidence="1" type="ORF">NQ318_016057</name>
</gene>
<accession>A0AAV8XS16</accession>
<sequence>MSKKVTSEFEIAPFKALRRLHFRSCSVSNSKCKGFGKMGQSCDEQFVVLSNKLFSNVHPYFYYCGSHTSSQNGPRFCHNGSYFHDIYLRDK</sequence>
<evidence type="ECO:0000313" key="1">
    <source>
        <dbReference type="EMBL" id="KAJ8941425.1"/>
    </source>
</evidence>
<keyword evidence="2" id="KW-1185">Reference proteome</keyword>
<dbReference type="EMBL" id="JAPWTK010000373">
    <property type="protein sequence ID" value="KAJ8941425.1"/>
    <property type="molecule type" value="Genomic_DNA"/>
</dbReference>
<protein>
    <submittedName>
        <fullName evidence="1">Uncharacterized protein</fullName>
    </submittedName>
</protein>
<reference evidence="1" key="1">
    <citation type="journal article" date="2023" name="Insect Mol. Biol.">
        <title>Genome sequencing provides insights into the evolution of gene families encoding plant cell wall-degrading enzymes in longhorned beetles.</title>
        <authorList>
            <person name="Shin N.R."/>
            <person name="Okamura Y."/>
            <person name="Kirsch R."/>
            <person name="Pauchet Y."/>
        </authorList>
    </citation>
    <scope>NUCLEOTIDE SEQUENCE</scope>
    <source>
        <strain evidence="1">AMC_N1</strain>
    </source>
</reference>
<dbReference type="Proteomes" id="UP001162162">
    <property type="component" value="Unassembled WGS sequence"/>
</dbReference>
<proteinExistence type="predicted"/>
<comment type="caution">
    <text evidence="1">The sequence shown here is derived from an EMBL/GenBank/DDBJ whole genome shotgun (WGS) entry which is preliminary data.</text>
</comment>
<evidence type="ECO:0000313" key="2">
    <source>
        <dbReference type="Proteomes" id="UP001162162"/>
    </source>
</evidence>
<name>A0AAV8XS16_9CUCU</name>